<dbReference type="PANTHER" id="PTHR43341:SF45">
    <property type="entry name" value="AMINO ACID TRANSPORTER (EUROFUNG)"/>
    <property type="match status" value="1"/>
</dbReference>
<feature type="transmembrane region" description="Helical" evidence="6">
    <location>
        <begin position="384"/>
        <end position="403"/>
    </location>
</feature>
<evidence type="ECO:0000313" key="9">
    <source>
        <dbReference type="EMBL" id="RAK81004.1"/>
    </source>
</evidence>
<dbReference type="InterPro" id="IPR050524">
    <property type="entry name" value="APC_YAT"/>
</dbReference>
<dbReference type="EMBL" id="KZ824627">
    <property type="protein sequence ID" value="RAK81004.1"/>
    <property type="molecule type" value="Genomic_DNA"/>
</dbReference>
<dbReference type="VEuPathDB" id="FungiDB:BO72DRAFT_492980"/>
<feature type="transmembrane region" description="Helical" evidence="6">
    <location>
        <begin position="79"/>
        <end position="100"/>
    </location>
</feature>
<dbReference type="GO" id="GO:0003968">
    <property type="term" value="F:RNA-directed RNA polymerase activity"/>
    <property type="evidence" value="ECO:0007669"/>
    <property type="project" value="InterPro"/>
</dbReference>
<feature type="transmembrane region" description="Helical" evidence="6">
    <location>
        <begin position="339"/>
        <end position="364"/>
    </location>
</feature>
<dbReference type="RefSeq" id="XP_040805014.1">
    <property type="nucleotide sequence ID" value="XM_040948344.1"/>
</dbReference>
<feature type="transmembrane region" description="Helical" evidence="6">
    <location>
        <begin position="121"/>
        <end position="139"/>
    </location>
</feature>
<reference evidence="9 10" key="1">
    <citation type="submission" date="2018-02" db="EMBL/GenBank/DDBJ databases">
        <title>The genomes of Aspergillus section Nigri reveals drivers in fungal speciation.</title>
        <authorList>
            <consortium name="DOE Joint Genome Institute"/>
            <person name="Vesth T.C."/>
            <person name="Nybo J."/>
            <person name="Theobald S."/>
            <person name="Brandl J."/>
            <person name="Frisvad J.C."/>
            <person name="Nielsen K.F."/>
            <person name="Lyhne E.K."/>
            <person name="Kogle M.E."/>
            <person name="Kuo A."/>
            <person name="Riley R."/>
            <person name="Clum A."/>
            <person name="Nolan M."/>
            <person name="Lipzen A."/>
            <person name="Salamov A."/>
            <person name="Henrissat B."/>
            <person name="Wiebenga A."/>
            <person name="De vries R.P."/>
            <person name="Grigoriev I.V."/>
            <person name="Mortensen U.H."/>
            <person name="Andersen M.R."/>
            <person name="Baker S.E."/>
        </authorList>
    </citation>
    <scope>NUCLEOTIDE SEQUENCE [LARGE SCALE GENOMIC DNA]</scope>
    <source>
        <strain evidence="9 10">CBS 313.89</strain>
    </source>
</reference>
<evidence type="ECO:0000256" key="6">
    <source>
        <dbReference type="SAM" id="Phobius"/>
    </source>
</evidence>
<evidence type="ECO:0000256" key="4">
    <source>
        <dbReference type="ARBA" id="ARBA00023136"/>
    </source>
</evidence>
<feature type="transmembrane region" description="Helical" evidence="6">
    <location>
        <begin position="287"/>
        <end position="310"/>
    </location>
</feature>
<dbReference type="OrthoDB" id="10055769at2759"/>
<dbReference type="GO" id="GO:0015171">
    <property type="term" value="F:amino acid transmembrane transporter activity"/>
    <property type="evidence" value="ECO:0007669"/>
    <property type="project" value="TreeGrafter"/>
</dbReference>
<dbReference type="Pfam" id="PF05183">
    <property type="entry name" value="RdRP"/>
    <property type="match status" value="1"/>
</dbReference>
<feature type="transmembrane region" description="Helical" evidence="6">
    <location>
        <begin position="415"/>
        <end position="436"/>
    </location>
</feature>
<dbReference type="Gene3D" id="1.10.8.790">
    <property type="entry name" value="RNA-dependent RNA polymerase, slab domain, helical subdomain-like"/>
    <property type="match status" value="1"/>
</dbReference>
<evidence type="ECO:0000256" key="5">
    <source>
        <dbReference type="SAM" id="MobiDB-lite"/>
    </source>
</evidence>
<dbReference type="Proteomes" id="UP000249789">
    <property type="component" value="Unassembled WGS sequence"/>
</dbReference>
<keyword evidence="3 6" id="KW-1133">Transmembrane helix</keyword>
<evidence type="ECO:0008006" key="11">
    <source>
        <dbReference type="Google" id="ProtNLM"/>
    </source>
</evidence>
<proteinExistence type="predicted"/>
<accession>A0A8G1W5A1</accession>
<dbReference type="GeneID" id="63865677"/>
<evidence type="ECO:0000256" key="2">
    <source>
        <dbReference type="ARBA" id="ARBA00022692"/>
    </source>
</evidence>
<feature type="transmembrane region" description="Helical" evidence="6">
    <location>
        <begin position="188"/>
        <end position="210"/>
    </location>
</feature>
<feature type="domain" description="Amino acid permease/ SLC12A" evidence="7">
    <location>
        <begin position="52"/>
        <end position="518"/>
    </location>
</feature>
<comment type="subcellular location">
    <subcellularLocation>
        <location evidence="1">Membrane</location>
        <topology evidence="1">Multi-pass membrane protein</topology>
    </subcellularLocation>
</comment>
<dbReference type="InterPro" id="IPR057596">
    <property type="entry name" value="RDRP_core"/>
</dbReference>
<dbReference type="GO" id="GO:0016020">
    <property type="term" value="C:membrane"/>
    <property type="evidence" value="ECO:0007669"/>
    <property type="project" value="UniProtKB-SubCell"/>
</dbReference>
<evidence type="ECO:0000259" key="7">
    <source>
        <dbReference type="Pfam" id="PF00324"/>
    </source>
</evidence>
<evidence type="ECO:0000256" key="3">
    <source>
        <dbReference type="ARBA" id="ARBA00022989"/>
    </source>
</evidence>
<name>A0A8G1W5A1_9EURO</name>
<evidence type="ECO:0000313" key="10">
    <source>
        <dbReference type="Proteomes" id="UP000249789"/>
    </source>
</evidence>
<sequence length="1798" mass="202653">MAPGKCDNDRDHDSVPTTIEGDIPSIRSIQPSFHPRMRPVIPVYEALSPHQVNLLAIGGAINTGLMICAGRALSLAGPASILISYTFVGFIVYLVLCALGEVASWSTEPSMAENASRFCDPALGFTLGWIYWLKFMVVIPNQFAAGELLIAYWQGDEKGYSIFRITFFLATIIVANSKCSQYFDKYELCLSCMKIIVMFGLVCLCVVLAFGGGPDHDKKGFRYWSYPGAFAQHSNKEATGILRAVFRTVPSATLAYLGSELMGVTILRTHNPREAAGQAIESNCYRILAFNIVNVALLGILVPSGTHVLALGQSTDKPRPASAFVTIAQYTGWSKLPHILNAFLLVCVISAASQALYLATRTLYELSVDRHAPSFLCRTNDRGVPIYALGVCALIGCTAYLNAFSRSQKLFNNHVNLVSMFSILTWASILVVHISFVRVRKVQKIADEDLIFRAPFGVLGSWVALVACIFFSVIRVFDLTSRDAYPRGFDYVAFITSYVGIPLYAILAVGYKLATRSHSVQPESVDMRSLKAEQNEINEKFSLEIPNPRIYSPGGDNKTPAWRCYGGLKRLYFKGPLYRVLKDFQEWVSSRPLHPSRSHSGHEREERMGYLLRLIDDELYLMIKGSFPANRLMEQLSAEPEDLTPKSLKRRLSADEDEFHTAPSSPVKEPARSVSPLETNGRSHVVGYSNQGGHRQSMIATFPTNLFQSPRRPDSGKPSKFVERLTAPDKYRRYDAVPAAQTGLNVSFATTTASSSDFFASHKVSYNTSFLSTTTDVTEPMPEDESLYEDSVVGHMLSQEMRTTFEQQSRVSGSTTQESQYTDDGQIMAELIENGPFNYEQTFSKSTLLRYRYELERIGRAWNVPLSRMLVGDTISFRTLDDCWKWIARHNQRDGKPLPEKPTRKAWEAATGDFKTDKHSEVVVFTGDMEWCSGSERGILKLKLNPLKTERTCRFHRRFGSDRFLSLTMPAPARPPPHLRIPENPTLLRESLALWLTQRVHRCLGREWRPFFVEEVKSKSKIKSEPKFRVDFFAVDGIDFDHRVRVPSSLPLPNQDSTNRTPMDLEELIEWHMPSEANLGQSNCKLFQRLSLGLSKTYATVVLRPSQILSLPDLPGRPVMNDGCALMSRKLASHICDMLGIAGITPSAFQGRFAGAKGLWMVDRHQSQLSAECNDDMWIQISDSQLKIHPHPQTWQEPVDNEQLTFEVVKWSKPLHPVDLNIQLLAILEHGGHVREYIGDLTRQGIQAVYKEFVQVLQSDSAILCRSLIQKIRPSADDGSGLMSHKVKRLEQWTANDAESIIRLTEAGFGPRSFYPLRKRLGKCLRDLLTRYVDELHIEVPLSTYAFCIADPYGILKEDEVHFGFSTNWRDGEGQFEDTLLNGVEVLVGRLPAHLPSDIQRRKAVWKPELRHFKDVIVFPSVGNVPLAHMLSGGDYDGDTPWICWDQNIVRNFYNSDLPDVEYSPEHFGLTKHSVPMRDIQSLDEFLQSAFTFNLTLSNLGRCTVEHEKIAYDESINSRNATELACLLGHLVDGRKGGVHLSEQSWVQYRRRISPRVRALPAYKNPERRYKRTNIIDFLRFEVARKECDKVLAQLEKAFPEDETFKNRDEDLLGVWAHVKEQAAQDMGLKTALQGVGQKLKTLYGQWNEHVQRSQGSFSVRALEAADEAQAIEPPSGDHPLIQVWEHCPGEWLRFLASSTYQRWPHSGFVMHAFGEVLCQMKASNLPARTVTNEILACYRVNQKVIAQLTSRDPMDERDTEPGEDEYEGHEAIEAMHFGLPSTAAGGYYDPDDGMSVE</sequence>
<feature type="transmembrane region" description="Helical" evidence="6">
    <location>
        <begin position="159"/>
        <end position="176"/>
    </location>
</feature>
<gene>
    <name evidence="9" type="ORF">BO72DRAFT_492980</name>
</gene>
<keyword evidence="4 6" id="KW-0472">Membrane</keyword>
<dbReference type="InterPro" id="IPR004841">
    <property type="entry name" value="AA-permease/SLC12A_dom"/>
</dbReference>
<evidence type="ECO:0000256" key="1">
    <source>
        <dbReference type="ARBA" id="ARBA00004141"/>
    </source>
</evidence>
<feature type="region of interest" description="Disordered" evidence="5">
    <location>
        <begin position="652"/>
        <end position="681"/>
    </location>
</feature>
<keyword evidence="2 6" id="KW-0812">Transmembrane</keyword>
<feature type="transmembrane region" description="Helical" evidence="6">
    <location>
        <begin position="54"/>
        <end position="73"/>
    </location>
</feature>
<protein>
    <recommendedName>
        <fullName evidence="11">RNA-directed RNA polymerase</fullName>
    </recommendedName>
</protein>
<dbReference type="PANTHER" id="PTHR43341">
    <property type="entry name" value="AMINO ACID PERMEASE"/>
    <property type="match status" value="1"/>
</dbReference>
<evidence type="ECO:0000259" key="8">
    <source>
        <dbReference type="Pfam" id="PF05183"/>
    </source>
</evidence>
<organism evidence="9 10">
    <name type="scientific">Aspergillus fijiensis CBS 313.89</name>
    <dbReference type="NCBI Taxonomy" id="1448319"/>
    <lineage>
        <taxon>Eukaryota</taxon>
        <taxon>Fungi</taxon>
        <taxon>Dikarya</taxon>
        <taxon>Ascomycota</taxon>
        <taxon>Pezizomycotina</taxon>
        <taxon>Eurotiomycetes</taxon>
        <taxon>Eurotiomycetidae</taxon>
        <taxon>Eurotiales</taxon>
        <taxon>Aspergillaceae</taxon>
        <taxon>Aspergillus</taxon>
    </lineage>
</organism>
<feature type="transmembrane region" description="Helical" evidence="6">
    <location>
        <begin position="456"/>
        <end position="477"/>
    </location>
</feature>
<feature type="transmembrane region" description="Helical" evidence="6">
    <location>
        <begin position="489"/>
        <end position="511"/>
    </location>
</feature>
<feature type="domain" description="RDRP core" evidence="8">
    <location>
        <begin position="941"/>
        <end position="1583"/>
    </location>
</feature>
<feature type="compositionally biased region" description="Basic and acidic residues" evidence="5">
    <location>
        <begin position="1"/>
        <end position="14"/>
    </location>
</feature>
<dbReference type="Gene3D" id="1.20.1740.10">
    <property type="entry name" value="Amino acid/polyamine transporter I"/>
    <property type="match status" value="1"/>
</dbReference>
<feature type="region of interest" description="Disordered" evidence="5">
    <location>
        <begin position="1"/>
        <end position="21"/>
    </location>
</feature>
<keyword evidence="10" id="KW-1185">Reference proteome</keyword>
<dbReference type="Pfam" id="PF00324">
    <property type="entry name" value="AA_permease"/>
    <property type="match status" value="1"/>
</dbReference>